<dbReference type="AlphaFoldDB" id="A0AAQ3KTV5"/>
<reference evidence="2 3" key="1">
    <citation type="submission" date="2023-10" db="EMBL/GenBank/DDBJ databases">
        <title>Chromosome-scale genome assembly provides insights into flower coloration mechanisms of Canna indica.</title>
        <authorList>
            <person name="Li C."/>
        </authorList>
    </citation>
    <scope>NUCLEOTIDE SEQUENCE [LARGE SCALE GENOMIC DNA]</scope>
    <source>
        <tissue evidence="2">Flower</tissue>
    </source>
</reference>
<accession>A0AAQ3KTV5</accession>
<feature type="region of interest" description="Disordered" evidence="1">
    <location>
        <begin position="24"/>
        <end position="102"/>
    </location>
</feature>
<evidence type="ECO:0000256" key="1">
    <source>
        <dbReference type="SAM" id="MobiDB-lite"/>
    </source>
</evidence>
<evidence type="ECO:0000313" key="2">
    <source>
        <dbReference type="EMBL" id="WOL14868.1"/>
    </source>
</evidence>
<proteinExistence type="predicted"/>
<protein>
    <submittedName>
        <fullName evidence="2">Uncharacterized protein</fullName>
    </submittedName>
</protein>
<dbReference type="EMBL" id="CP136896">
    <property type="protein sequence ID" value="WOL14868.1"/>
    <property type="molecule type" value="Genomic_DNA"/>
</dbReference>
<dbReference type="Proteomes" id="UP001327560">
    <property type="component" value="Chromosome 7"/>
</dbReference>
<keyword evidence="3" id="KW-1185">Reference proteome</keyword>
<gene>
    <name evidence="2" type="ORF">Cni_G23649</name>
</gene>
<evidence type="ECO:0000313" key="3">
    <source>
        <dbReference type="Proteomes" id="UP001327560"/>
    </source>
</evidence>
<name>A0AAQ3KTV5_9LILI</name>
<sequence>MTETWALDCDLLSFLRELGVAAFTSDGEGDDSGAGGGGGEEGDSDGFGTEEEEEMGRLARIGRGGGGGGEGRERGRRPLISTMREEGGRHLLGSSWANASFQ</sequence>
<organism evidence="2 3">
    <name type="scientific">Canna indica</name>
    <name type="common">Indian-shot</name>
    <dbReference type="NCBI Taxonomy" id="4628"/>
    <lineage>
        <taxon>Eukaryota</taxon>
        <taxon>Viridiplantae</taxon>
        <taxon>Streptophyta</taxon>
        <taxon>Embryophyta</taxon>
        <taxon>Tracheophyta</taxon>
        <taxon>Spermatophyta</taxon>
        <taxon>Magnoliopsida</taxon>
        <taxon>Liliopsida</taxon>
        <taxon>Zingiberales</taxon>
        <taxon>Cannaceae</taxon>
        <taxon>Canna</taxon>
    </lineage>
</organism>
<feature type="compositionally biased region" description="Acidic residues" evidence="1">
    <location>
        <begin position="40"/>
        <end position="54"/>
    </location>
</feature>